<dbReference type="EMBL" id="SHAG01000022">
    <property type="protein sequence ID" value="RZO75902.1"/>
    <property type="molecule type" value="Genomic_DNA"/>
</dbReference>
<reference evidence="1 2" key="1">
    <citation type="submission" date="2019-02" db="EMBL/GenBank/DDBJ databases">
        <title>Prokaryotic population dynamics and viral predation in marine succession experiment using metagenomics: the confinement effect.</title>
        <authorList>
            <person name="Haro-Moreno J.M."/>
            <person name="Rodriguez-Valera F."/>
            <person name="Lopez-Perez M."/>
        </authorList>
    </citation>
    <scope>NUCLEOTIDE SEQUENCE [LARGE SCALE GENOMIC DNA]</scope>
    <source>
        <strain evidence="1">MED-G157</strain>
    </source>
</reference>
<name>A0A520S0A1_9GAMM</name>
<protein>
    <submittedName>
        <fullName evidence="1">(Na+)-NQR maturation NqrM</fullName>
    </submittedName>
</protein>
<dbReference type="Proteomes" id="UP000316199">
    <property type="component" value="Unassembled WGS sequence"/>
</dbReference>
<comment type="caution">
    <text evidence="1">The sequence shown here is derived from an EMBL/GenBank/DDBJ whole genome shotgun (WGS) entry which is preliminary data.</text>
</comment>
<proteinExistence type="predicted"/>
<dbReference type="PANTHER" id="PTHR40691:SF3">
    <property type="entry name" value="(NA+)-NQR MATURATION NQRM"/>
    <property type="match status" value="1"/>
</dbReference>
<gene>
    <name evidence="1" type="primary">nqrM</name>
    <name evidence="1" type="ORF">EVA68_05855</name>
</gene>
<dbReference type="Pfam" id="PF04400">
    <property type="entry name" value="NqrM"/>
    <property type="match status" value="1"/>
</dbReference>
<evidence type="ECO:0000313" key="2">
    <source>
        <dbReference type="Proteomes" id="UP000316199"/>
    </source>
</evidence>
<accession>A0A520S0A1</accession>
<organism evidence="1 2">
    <name type="scientific">OM182 bacterium</name>
    <dbReference type="NCBI Taxonomy" id="2510334"/>
    <lineage>
        <taxon>Bacteria</taxon>
        <taxon>Pseudomonadati</taxon>
        <taxon>Pseudomonadota</taxon>
        <taxon>Gammaproteobacteria</taxon>
        <taxon>OMG group</taxon>
        <taxon>OM182 clade</taxon>
    </lineage>
</organism>
<evidence type="ECO:0000313" key="1">
    <source>
        <dbReference type="EMBL" id="RZO75902.1"/>
    </source>
</evidence>
<dbReference type="InterPro" id="IPR007495">
    <property type="entry name" value="NqrM"/>
</dbReference>
<sequence>MIELILAFLVLLTVVTIMSVGVIRGRPPIAGSCGGLNSMGVDGGCEICGGDVGRCREKELTNKSSPSYPQNFND</sequence>
<dbReference type="PANTHER" id="PTHR40691">
    <property type="entry name" value="(NA+)-NQR MATURATION NQRM"/>
    <property type="match status" value="1"/>
</dbReference>
<dbReference type="AlphaFoldDB" id="A0A520S0A1"/>